<keyword evidence="8 15" id="KW-0963">Cytoplasm</keyword>
<dbReference type="FunFam" id="3.10.20.810:FF:000001">
    <property type="entry name" value="Histidine biosynthesis bifunctional protein HisIE"/>
    <property type="match status" value="1"/>
</dbReference>
<keyword evidence="14 15" id="KW-0511">Multifunctional enzyme</keyword>
<reference evidence="17" key="1">
    <citation type="submission" date="2023-07" db="EMBL/GenBank/DDBJ databases">
        <title>Genome content predicts the carbon catabolic preferences of heterotrophic bacteria.</title>
        <authorList>
            <person name="Gralka M."/>
        </authorList>
    </citation>
    <scope>NUCLEOTIDE SEQUENCE</scope>
    <source>
        <strain evidence="17">E2R20</strain>
    </source>
</reference>
<evidence type="ECO:0000313" key="18">
    <source>
        <dbReference type="Proteomes" id="UP001170310"/>
    </source>
</evidence>
<comment type="catalytic activity">
    <reaction evidence="2 15">
        <text>1-(5-phospho-beta-D-ribosyl)-ATP + H2O = 1-(5-phospho-beta-D-ribosyl)-5'-AMP + diphosphate + H(+)</text>
        <dbReference type="Rhea" id="RHEA:22828"/>
        <dbReference type="ChEBI" id="CHEBI:15377"/>
        <dbReference type="ChEBI" id="CHEBI:15378"/>
        <dbReference type="ChEBI" id="CHEBI:33019"/>
        <dbReference type="ChEBI" id="CHEBI:59457"/>
        <dbReference type="ChEBI" id="CHEBI:73183"/>
        <dbReference type="EC" id="3.6.1.31"/>
    </reaction>
</comment>
<dbReference type="GO" id="GO:0005524">
    <property type="term" value="F:ATP binding"/>
    <property type="evidence" value="ECO:0007669"/>
    <property type="project" value="UniProtKB-KW"/>
</dbReference>
<dbReference type="RefSeq" id="WP_046466568.1">
    <property type="nucleotide sequence ID" value="NZ_JAUOQO010000006.1"/>
</dbReference>
<dbReference type="EC" id="3.6.1.31" evidence="15"/>
<evidence type="ECO:0000313" key="17">
    <source>
        <dbReference type="EMBL" id="MDO6574060.1"/>
    </source>
</evidence>
<proteinExistence type="inferred from homology"/>
<gene>
    <name evidence="15 17" type="primary">hisIE</name>
    <name evidence="15" type="synonym">hisI</name>
    <name evidence="17" type="ORF">Q4528_07800</name>
</gene>
<dbReference type="NCBIfam" id="NF000768">
    <property type="entry name" value="PRK00051.1"/>
    <property type="match status" value="1"/>
</dbReference>
<keyword evidence="9 15" id="KW-0028">Amino-acid biosynthesis</keyword>
<dbReference type="InterPro" id="IPR002496">
    <property type="entry name" value="PRib_AMP_CycHydrolase_dom"/>
</dbReference>
<dbReference type="Proteomes" id="UP001170310">
    <property type="component" value="Unassembled WGS sequence"/>
</dbReference>
<organism evidence="17 18">
    <name type="scientific">Staphylococcus pasteuri_A</name>
    <dbReference type="NCBI Taxonomy" id="3062664"/>
    <lineage>
        <taxon>Bacteria</taxon>
        <taxon>Bacillati</taxon>
        <taxon>Bacillota</taxon>
        <taxon>Bacilli</taxon>
        <taxon>Bacillales</taxon>
        <taxon>Staphylococcaceae</taxon>
        <taxon>Staphylococcus</taxon>
    </lineage>
</organism>
<evidence type="ECO:0000256" key="12">
    <source>
        <dbReference type="ARBA" id="ARBA00022840"/>
    </source>
</evidence>
<dbReference type="NCBIfam" id="NF002747">
    <property type="entry name" value="PRK02759.1"/>
    <property type="match status" value="1"/>
</dbReference>
<feature type="domain" description="Phosphoribosyl-AMP cyclohydrolase" evidence="16">
    <location>
        <begin position="26"/>
        <end position="98"/>
    </location>
</feature>
<dbReference type="GO" id="GO:0005737">
    <property type="term" value="C:cytoplasm"/>
    <property type="evidence" value="ECO:0007669"/>
    <property type="project" value="UniProtKB-SubCell"/>
</dbReference>
<dbReference type="EMBL" id="JAUOQO010000006">
    <property type="protein sequence ID" value="MDO6574060.1"/>
    <property type="molecule type" value="Genomic_DNA"/>
</dbReference>
<comment type="similarity">
    <text evidence="7 15">In the N-terminal section; belongs to the PRA-CH family.</text>
</comment>
<dbReference type="HAMAP" id="MF_01019">
    <property type="entry name" value="HisIE"/>
    <property type="match status" value="1"/>
</dbReference>
<feature type="region of interest" description="Phosphoribosyl-ATP pyrophosphohydrolase" evidence="15">
    <location>
        <begin position="106"/>
        <end position="209"/>
    </location>
</feature>
<dbReference type="AlphaFoldDB" id="A0AAW7YPA4"/>
<comment type="subcellular location">
    <subcellularLocation>
        <location evidence="3 15">Cytoplasm</location>
    </subcellularLocation>
</comment>
<dbReference type="PANTHER" id="PTHR42945:SF9">
    <property type="entry name" value="HISTIDINE BIOSYNTHESIS BIFUNCTIONAL PROTEIN HISIE"/>
    <property type="match status" value="1"/>
</dbReference>
<keyword evidence="13 15" id="KW-0368">Histidine biosynthesis</keyword>
<name>A0AAW7YPA4_9STAP</name>
<feature type="region of interest" description="Phosphoribosyl-AMP cyclohydrolase" evidence="15">
    <location>
        <begin position="1"/>
        <end position="105"/>
    </location>
</feature>
<comment type="pathway">
    <text evidence="4 15">Amino-acid biosynthesis; L-histidine biosynthesis; L-histidine from 5-phospho-alpha-D-ribose 1-diphosphate: step 3/9.</text>
</comment>
<evidence type="ECO:0000256" key="14">
    <source>
        <dbReference type="ARBA" id="ARBA00023268"/>
    </source>
</evidence>
<dbReference type="SUPFAM" id="SSF101386">
    <property type="entry name" value="all-alpha NTP pyrophosphatases"/>
    <property type="match status" value="1"/>
</dbReference>
<comment type="catalytic activity">
    <reaction evidence="1 15">
        <text>1-(5-phospho-beta-D-ribosyl)-5'-AMP + H2O = 1-(5-phospho-beta-D-ribosyl)-5-[(5-phospho-beta-D-ribosylamino)methylideneamino]imidazole-4-carboxamide</text>
        <dbReference type="Rhea" id="RHEA:20049"/>
        <dbReference type="ChEBI" id="CHEBI:15377"/>
        <dbReference type="ChEBI" id="CHEBI:58435"/>
        <dbReference type="ChEBI" id="CHEBI:59457"/>
        <dbReference type="EC" id="3.5.4.19"/>
    </reaction>
</comment>
<dbReference type="GO" id="GO:0004636">
    <property type="term" value="F:phosphoribosyl-ATP diphosphatase activity"/>
    <property type="evidence" value="ECO:0007669"/>
    <property type="project" value="UniProtKB-UniRule"/>
</dbReference>
<keyword evidence="18" id="KW-1185">Reference proteome</keyword>
<evidence type="ECO:0000256" key="11">
    <source>
        <dbReference type="ARBA" id="ARBA00022801"/>
    </source>
</evidence>
<evidence type="ECO:0000256" key="4">
    <source>
        <dbReference type="ARBA" id="ARBA00005169"/>
    </source>
</evidence>
<evidence type="ECO:0000256" key="1">
    <source>
        <dbReference type="ARBA" id="ARBA00000024"/>
    </source>
</evidence>
<protein>
    <recommendedName>
        <fullName evidence="15">Histidine biosynthesis bifunctional protein HisIE</fullName>
    </recommendedName>
    <domain>
        <recommendedName>
            <fullName evidence="15">Phosphoribosyl-AMP cyclohydrolase</fullName>
            <shortName evidence="15">PRA-CH</shortName>
            <ecNumber evidence="15">3.5.4.19</ecNumber>
        </recommendedName>
    </domain>
    <domain>
        <recommendedName>
            <fullName evidence="15">Phosphoribosyl-ATP pyrophosphatase</fullName>
            <shortName evidence="15">PRA-PH</shortName>
            <ecNumber evidence="15">3.6.1.31</ecNumber>
        </recommendedName>
    </domain>
</protein>
<evidence type="ECO:0000256" key="7">
    <source>
        <dbReference type="ARBA" id="ARBA00008299"/>
    </source>
</evidence>
<dbReference type="Gene3D" id="3.10.20.810">
    <property type="entry name" value="Phosphoribosyl-AMP cyclohydrolase"/>
    <property type="match status" value="1"/>
</dbReference>
<dbReference type="GO" id="GO:0004635">
    <property type="term" value="F:phosphoribosyl-AMP cyclohydrolase activity"/>
    <property type="evidence" value="ECO:0007669"/>
    <property type="project" value="UniProtKB-UniRule"/>
</dbReference>
<dbReference type="PANTHER" id="PTHR42945">
    <property type="entry name" value="HISTIDINE BIOSYNTHESIS BIFUNCTIONAL PROTEIN"/>
    <property type="match status" value="1"/>
</dbReference>
<dbReference type="SUPFAM" id="SSF141734">
    <property type="entry name" value="HisI-like"/>
    <property type="match status" value="1"/>
</dbReference>
<keyword evidence="11 15" id="KW-0378">Hydrolase</keyword>
<dbReference type="InterPro" id="IPR021130">
    <property type="entry name" value="PRib-ATP_PPHydrolase-like"/>
</dbReference>
<dbReference type="Pfam" id="PF01503">
    <property type="entry name" value="PRA-PH"/>
    <property type="match status" value="1"/>
</dbReference>
<comment type="similarity">
    <text evidence="6 15">In the C-terminal section; belongs to the PRA-PH family.</text>
</comment>
<sequence>MTVTVDFSKGLVPVILQHYVTKQVLMLGFMNEEAFNKTMEENVVTFYSRSKQRLWTKGESSGHTQQVVTIHTDCDNDAILIEVIPNGPTCHTGNQSCFSTKTHFAVQLLEHTIKERSRTNHSKSYTNYLLEQGIEKITKKFGEESFEVVIGAMKNDNKEVINEAADLIYHLFVLLHSLNISFSAIEKVLEQRHHKSNNFKGERDSIENW</sequence>
<dbReference type="InterPro" id="IPR023019">
    <property type="entry name" value="His_synth_HisIE"/>
</dbReference>
<dbReference type="InterPro" id="IPR038019">
    <property type="entry name" value="PRib_AMP_CycHydrolase_sf"/>
</dbReference>
<keyword evidence="12 15" id="KW-0067">ATP-binding</keyword>
<dbReference type="NCBIfam" id="TIGR03188">
    <property type="entry name" value="histidine_hisI"/>
    <property type="match status" value="1"/>
</dbReference>
<evidence type="ECO:0000256" key="6">
    <source>
        <dbReference type="ARBA" id="ARBA00007731"/>
    </source>
</evidence>
<dbReference type="Pfam" id="PF01502">
    <property type="entry name" value="PRA-CH"/>
    <property type="match status" value="1"/>
</dbReference>
<evidence type="ECO:0000256" key="5">
    <source>
        <dbReference type="ARBA" id="ARBA00005204"/>
    </source>
</evidence>
<comment type="pathway">
    <text evidence="5 15">Amino-acid biosynthesis; L-histidine biosynthesis; L-histidine from 5-phospho-alpha-D-ribose 1-diphosphate: step 2/9.</text>
</comment>
<dbReference type="InterPro" id="IPR008179">
    <property type="entry name" value="HisE"/>
</dbReference>
<accession>A0AAW7YPA4</accession>
<keyword evidence="10 15" id="KW-0547">Nucleotide-binding</keyword>
<evidence type="ECO:0000256" key="10">
    <source>
        <dbReference type="ARBA" id="ARBA00022741"/>
    </source>
</evidence>
<evidence type="ECO:0000256" key="2">
    <source>
        <dbReference type="ARBA" id="ARBA00001460"/>
    </source>
</evidence>
<dbReference type="CDD" id="cd11534">
    <property type="entry name" value="NTP-PPase_HisIE_like"/>
    <property type="match status" value="1"/>
</dbReference>
<dbReference type="HAMAP" id="MF_01020">
    <property type="entry name" value="HisE"/>
    <property type="match status" value="1"/>
</dbReference>
<comment type="caution">
    <text evidence="17">The sequence shown here is derived from an EMBL/GenBank/DDBJ whole genome shotgun (WGS) entry which is preliminary data.</text>
</comment>
<evidence type="ECO:0000256" key="3">
    <source>
        <dbReference type="ARBA" id="ARBA00004496"/>
    </source>
</evidence>
<dbReference type="EC" id="3.5.4.19" evidence="15"/>
<evidence type="ECO:0000256" key="15">
    <source>
        <dbReference type="HAMAP-Rule" id="MF_01019"/>
    </source>
</evidence>
<evidence type="ECO:0000256" key="9">
    <source>
        <dbReference type="ARBA" id="ARBA00022605"/>
    </source>
</evidence>
<dbReference type="Gene3D" id="1.10.287.1080">
    <property type="entry name" value="MazG-like"/>
    <property type="match status" value="1"/>
</dbReference>
<evidence type="ECO:0000256" key="13">
    <source>
        <dbReference type="ARBA" id="ARBA00023102"/>
    </source>
</evidence>
<dbReference type="GO" id="GO:0000105">
    <property type="term" value="P:L-histidine biosynthetic process"/>
    <property type="evidence" value="ECO:0007669"/>
    <property type="project" value="UniProtKB-UniRule"/>
</dbReference>
<evidence type="ECO:0000259" key="16">
    <source>
        <dbReference type="Pfam" id="PF01502"/>
    </source>
</evidence>
<evidence type="ECO:0000256" key="8">
    <source>
        <dbReference type="ARBA" id="ARBA00022490"/>
    </source>
</evidence>